<dbReference type="InterPro" id="IPR018727">
    <property type="entry name" value="DUF2267"/>
</dbReference>
<feature type="compositionally biased region" description="Low complexity" evidence="1">
    <location>
        <begin position="180"/>
        <end position="195"/>
    </location>
</feature>
<feature type="region of interest" description="Disordered" evidence="1">
    <location>
        <begin position="148"/>
        <end position="202"/>
    </location>
</feature>
<proteinExistence type="predicted"/>
<name>A0A150Q0K4_SORCE</name>
<feature type="compositionally biased region" description="Basic and acidic residues" evidence="1">
    <location>
        <begin position="148"/>
        <end position="157"/>
    </location>
</feature>
<evidence type="ECO:0008006" key="4">
    <source>
        <dbReference type="Google" id="ProtNLM"/>
    </source>
</evidence>
<sequence>MGSKANTTTAVARSIDDVSEHIFRQVEQSGALPPHLGAPEAVGAALCTLSRRLSGGEARDLAAALPSTIQAIVQPCATHRDEAPEVFSRREFLETLAEHLHIDTDQARAVSHAIFAAVEREIPTKEVTDIESQLPADLKDLWGRHRVEGSSHAERPADTSLAEPPPRASVERPAPDQLRGDVGADSTAAASSGDVPARRRAS</sequence>
<dbReference type="Gene3D" id="1.10.490.110">
    <property type="entry name" value="Uncharacterized conserved protein DUF2267"/>
    <property type="match status" value="1"/>
</dbReference>
<dbReference type="EMBL" id="JEMA01001204">
    <property type="protein sequence ID" value="KYF61276.1"/>
    <property type="molecule type" value="Genomic_DNA"/>
</dbReference>
<gene>
    <name evidence="2" type="ORF">BE15_09190</name>
</gene>
<reference evidence="2 3" key="1">
    <citation type="submission" date="2014-02" db="EMBL/GenBank/DDBJ databases">
        <title>The small core and large imbalanced accessory genome model reveals a collaborative survival strategy of Sorangium cellulosum strains in nature.</title>
        <authorList>
            <person name="Han K."/>
            <person name="Peng R."/>
            <person name="Blom J."/>
            <person name="Li Y.-Z."/>
        </authorList>
    </citation>
    <scope>NUCLEOTIDE SEQUENCE [LARGE SCALE GENOMIC DNA]</scope>
    <source>
        <strain evidence="2 3">So0008-312</strain>
    </source>
</reference>
<organism evidence="2 3">
    <name type="scientific">Sorangium cellulosum</name>
    <name type="common">Polyangium cellulosum</name>
    <dbReference type="NCBI Taxonomy" id="56"/>
    <lineage>
        <taxon>Bacteria</taxon>
        <taxon>Pseudomonadati</taxon>
        <taxon>Myxococcota</taxon>
        <taxon>Polyangia</taxon>
        <taxon>Polyangiales</taxon>
        <taxon>Polyangiaceae</taxon>
        <taxon>Sorangium</taxon>
    </lineage>
</organism>
<evidence type="ECO:0000313" key="3">
    <source>
        <dbReference type="Proteomes" id="UP000075260"/>
    </source>
</evidence>
<protein>
    <recommendedName>
        <fullName evidence="4">DUF2267 domain-containing protein</fullName>
    </recommendedName>
</protein>
<dbReference type="InterPro" id="IPR038282">
    <property type="entry name" value="DUF2267_sf"/>
</dbReference>
<dbReference type="RefSeq" id="WP_061613122.1">
    <property type="nucleotide sequence ID" value="NZ_JEMA01001204.1"/>
</dbReference>
<evidence type="ECO:0000313" key="2">
    <source>
        <dbReference type="EMBL" id="KYF61276.1"/>
    </source>
</evidence>
<accession>A0A150Q0K4</accession>
<dbReference type="Proteomes" id="UP000075260">
    <property type="component" value="Unassembled WGS sequence"/>
</dbReference>
<comment type="caution">
    <text evidence="2">The sequence shown here is derived from an EMBL/GenBank/DDBJ whole genome shotgun (WGS) entry which is preliminary data.</text>
</comment>
<evidence type="ECO:0000256" key="1">
    <source>
        <dbReference type="SAM" id="MobiDB-lite"/>
    </source>
</evidence>
<dbReference type="Pfam" id="PF10025">
    <property type="entry name" value="DUF2267"/>
    <property type="match status" value="1"/>
</dbReference>
<dbReference type="AlphaFoldDB" id="A0A150Q0K4"/>